<sequence length="82" mass="9094">MADELLTGLDGVPERLVDEQLLTSGQLHRHDGRASVRQVLERAIETRAAAREGKAYQCAIHPGLRIVIKGIGRHYQSSFSDE</sequence>
<comment type="caution">
    <text evidence="1">The sequence shown here is derived from an EMBL/GenBank/DDBJ whole genome shotgun (WGS) entry which is preliminary data.</text>
</comment>
<organism evidence="1 2">
    <name type="scientific">Streptomyces violaceusniger</name>
    <dbReference type="NCBI Taxonomy" id="68280"/>
    <lineage>
        <taxon>Bacteria</taxon>
        <taxon>Bacillati</taxon>
        <taxon>Actinomycetota</taxon>
        <taxon>Actinomycetes</taxon>
        <taxon>Kitasatosporales</taxon>
        <taxon>Streptomycetaceae</taxon>
        <taxon>Streptomyces</taxon>
        <taxon>Streptomyces violaceusniger group</taxon>
    </lineage>
</organism>
<proteinExistence type="predicted"/>
<accession>A0A4D4L6I3</accession>
<protein>
    <submittedName>
        <fullName evidence="1">Uncharacterized protein</fullName>
    </submittedName>
</protein>
<evidence type="ECO:0000313" key="2">
    <source>
        <dbReference type="Proteomes" id="UP000301309"/>
    </source>
</evidence>
<name>A0A4D4L6I3_STRVO</name>
<dbReference type="Proteomes" id="UP000301309">
    <property type="component" value="Unassembled WGS sequence"/>
</dbReference>
<dbReference type="AlphaFoldDB" id="A0A4D4L6I3"/>
<evidence type="ECO:0000313" key="1">
    <source>
        <dbReference type="EMBL" id="GDY54620.1"/>
    </source>
</evidence>
<gene>
    <name evidence="1" type="ORF">SVIO_052430</name>
</gene>
<reference evidence="1 2" key="1">
    <citation type="journal article" date="2020" name="Int. J. Syst. Evol. Microbiol.">
        <title>Reclassification of Streptomyces castelarensis and Streptomyces sporoclivatus as later heterotypic synonyms of Streptomyces antimycoticus.</title>
        <authorList>
            <person name="Komaki H."/>
            <person name="Tamura T."/>
        </authorList>
    </citation>
    <scope>NUCLEOTIDE SEQUENCE [LARGE SCALE GENOMIC DNA]</scope>
    <source>
        <strain evidence="1 2">NBRC 13459</strain>
    </source>
</reference>
<dbReference type="EMBL" id="BJHW01000001">
    <property type="protein sequence ID" value="GDY54620.1"/>
    <property type="molecule type" value="Genomic_DNA"/>
</dbReference>
<keyword evidence="2" id="KW-1185">Reference proteome</keyword>